<keyword evidence="3" id="KW-1003">Cell membrane</keyword>
<feature type="transmembrane region" description="Helical" evidence="7">
    <location>
        <begin position="239"/>
        <end position="257"/>
    </location>
</feature>
<evidence type="ECO:0000256" key="3">
    <source>
        <dbReference type="ARBA" id="ARBA00022475"/>
    </source>
</evidence>
<evidence type="ECO:0000256" key="4">
    <source>
        <dbReference type="ARBA" id="ARBA00022692"/>
    </source>
</evidence>
<feature type="transmembrane region" description="Helical" evidence="7">
    <location>
        <begin position="65"/>
        <end position="89"/>
    </location>
</feature>
<dbReference type="Pfam" id="PF00528">
    <property type="entry name" value="BPD_transp_1"/>
    <property type="match status" value="1"/>
</dbReference>
<feature type="transmembrane region" description="Helical" evidence="7">
    <location>
        <begin position="178"/>
        <end position="203"/>
    </location>
</feature>
<dbReference type="CDD" id="cd06261">
    <property type="entry name" value="TM_PBP2"/>
    <property type="match status" value="1"/>
</dbReference>
<feature type="domain" description="ABC transmembrane type-1" evidence="8">
    <location>
        <begin position="66"/>
        <end position="257"/>
    </location>
</feature>
<dbReference type="GO" id="GO:0055085">
    <property type="term" value="P:transmembrane transport"/>
    <property type="evidence" value="ECO:0007669"/>
    <property type="project" value="InterPro"/>
</dbReference>
<protein>
    <submittedName>
        <fullName evidence="9">Maltodextrin ABC transporter, permease protein MdxG</fullName>
    </submittedName>
</protein>
<evidence type="ECO:0000256" key="5">
    <source>
        <dbReference type="ARBA" id="ARBA00022989"/>
    </source>
</evidence>
<gene>
    <name evidence="9" type="ORF">MNBD_NITROSPIRAE02-787</name>
</gene>
<comment type="subcellular location">
    <subcellularLocation>
        <location evidence="1">Cell membrane</location>
        <topology evidence="1">Multi-pass membrane protein</topology>
    </subcellularLocation>
</comment>
<dbReference type="AlphaFoldDB" id="A0A3B1CGR0"/>
<sequence length="272" mass="29993">QIMRRTIFYLLIILLALYCAGPLLWQFITSLKPDTELTKLPPILPRSPTMDNYISIFKGHPFFRIILNSAIVAASTTALSLILGSLCAFGLAKLRIGYKGLILGFVLSVSMFPPIATVSPLYIIIRALGLRDTLFALIITYTTFSLPLSIWVLTNFFREIPDEIYLAARVDGCTPFQVFYKIMLPLAAPGIFATAILVFIFSWNEFLFALTFTSTVASRTIPVGIALFPGLHEVPWGDIAAASVVVTIPLIILVFAFQKRIIEGLTAGSIRG</sequence>
<keyword evidence="6 7" id="KW-0472">Membrane</keyword>
<dbReference type="PROSITE" id="PS50928">
    <property type="entry name" value="ABC_TM1"/>
    <property type="match status" value="1"/>
</dbReference>
<keyword evidence="5 7" id="KW-1133">Transmembrane helix</keyword>
<dbReference type="PANTHER" id="PTHR32243">
    <property type="entry name" value="MALTOSE TRANSPORT SYSTEM PERMEASE-RELATED"/>
    <property type="match status" value="1"/>
</dbReference>
<keyword evidence="2" id="KW-0813">Transport</keyword>
<feature type="transmembrane region" description="Helical" evidence="7">
    <location>
        <begin position="101"/>
        <end position="128"/>
    </location>
</feature>
<evidence type="ECO:0000256" key="1">
    <source>
        <dbReference type="ARBA" id="ARBA00004651"/>
    </source>
</evidence>
<proteinExistence type="predicted"/>
<feature type="non-terminal residue" evidence="9">
    <location>
        <position position="1"/>
    </location>
</feature>
<dbReference type="InterPro" id="IPR035906">
    <property type="entry name" value="MetI-like_sf"/>
</dbReference>
<reference evidence="9" key="1">
    <citation type="submission" date="2018-06" db="EMBL/GenBank/DDBJ databases">
        <authorList>
            <person name="Zhirakovskaya E."/>
        </authorList>
    </citation>
    <scope>NUCLEOTIDE SEQUENCE</scope>
</reference>
<dbReference type="Gene3D" id="1.10.3720.10">
    <property type="entry name" value="MetI-like"/>
    <property type="match status" value="1"/>
</dbReference>
<dbReference type="SUPFAM" id="SSF161098">
    <property type="entry name" value="MetI-like"/>
    <property type="match status" value="1"/>
</dbReference>
<dbReference type="EMBL" id="UOGH01000117">
    <property type="protein sequence ID" value="VAX29419.1"/>
    <property type="molecule type" value="Genomic_DNA"/>
</dbReference>
<evidence type="ECO:0000313" key="9">
    <source>
        <dbReference type="EMBL" id="VAX29419.1"/>
    </source>
</evidence>
<name>A0A3B1CGR0_9ZZZZ</name>
<dbReference type="GO" id="GO:0005886">
    <property type="term" value="C:plasma membrane"/>
    <property type="evidence" value="ECO:0007669"/>
    <property type="project" value="UniProtKB-SubCell"/>
</dbReference>
<feature type="transmembrane region" description="Helical" evidence="7">
    <location>
        <begin position="7"/>
        <end position="28"/>
    </location>
</feature>
<evidence type="ECO:0000256" key="6">
    <source>
        <dbReference type="ARBA" id="ARBA00023136"/>
    </source>
</evidence>
<organism evidence="9">
    <name type="scientific">hydrothermal vent metagenome</name>
    <dbReference type="NCBI Taxonomy" id="652676"/>
    <lineage>
        <taxon>unclassified sequences</taxon>
        <taxon>metagenomes</taxon>
        <taxon>ecological metagenomes</taxon>
    </lineage>
</organism>
<dbReference type="InterPro" id="IPR050901">
    <property type="entry name" value="BP-dep_ABC_trans_perm"/>
</dbReference>
<evidence type="ECO:0000256" key="7">
    <source>
        <dbReference type="SAM" id="Phobius"/>
    </source>
</evidence>
<evidence type="ECO:0000256" key="2">
    <source>
        <dbReference type="ARBA" id="ARBA00022448"/>
    </source>
</evidence>
<evidence type="ECO:0000259" key="8">
    <source>
        <dbReference type="PROSITE" id="PS50928"/>
    </source>
</evidence>
<keyword evidence="4 7" id="KW-0812">Transmembrane</keyword>
<feature type="transmembrane region" description="Helical" evidence="7">
    <location>
        <begin position="134"/>
        <end position="157"/>
    </location>
</feature>
<dbReference type="InterPro" id="IPR000515">
    <property type="entry name" value="MetI-like"/>
</dbReference>
<accession>A0A3B1CGR0</accession>
<dbReference type="PANTHER" id="PTHR32243:SF18">
    <property type="entry name" value="INNER MEMBRANE ABC TRANSPORTER PERMEASE PROTEIN YCJP"/>
    <property type="match status" value="1"/>
</dbReference>